<dbReference type="InterPro" id="IPR027417">
    <property type="entry name" value="P-loop_NTPase"/>
</dbReference>
<evidence type="ECO:0000256" key="8">
    <source>
        <dbReference type="ARBA" id="ARBA00022842"/>
    </source>
</evidence>
<comment type="caution">
    <text evidence="14">The sequence shown here is derived from an EMBL/GenBank/DDBJ whole genome shotgun (WGS) entry which is preliminary data.</text>
</comment>
<feature type="site" description="Interaction with substrate tRNA" evidence="10">
    <location>
        <position position="125"/>
    </location>
</feature>
<dbReference type="RefSeq" id="WP_380896651.1">
    <property type="nucleotide sequence ID" value="NZ_JBHTKY010000015.1"/>
</dbReference>
<evidence type="ECO:0000256" key="13">
    <source>
        <dbReference type="RuleBase" id="RU003785"/>
    </source>
</evidence>
<evidence type="ECO:0000256" key="2">
    <source>
        <dbReference type="ARBA" id="ARBA00003213"/>
    </source>
</evidence>
<evidence type="ECO:0000256" key="7">
    <source>
        <dbReference type="ARBA" id="ARBA00022840"/>
    </source>
</evidence>
<keyword evidence="6 10" id="KW-0547">Nucleotide-binding</keyword>
<evidence type="ECO:0000256" key="11">
    <source>
        <dbReference type="RuleBase" id="RU003783"/>
    </source>
</evidence>
<feature type="region of interest" description="Interaction with substrate tRNA" evidence="10">
    <location>
        <begin position="161"/>
        <end position="165"/>
    </location>
</feature>
<proteinExistence type="inferred from homology"/>
<evidence type="ECO:0000313" key="15">
    <source>
        <dbReference type="Proteomes" id="UP001597205"/>
    </source>
</evidence>
<sequence length="304" mass="34784">MSKKKTLIVVVGPTAVGKTALAIDLANHFKTSIISADSRQFYREMSIGTAKPSVEELAQAQHYFIDSHSISEEYSAGDFEREALGCLEDLFENNKIVIAVGGSGLFVRALTEGLDDLPKAPEGVRNSLNNWFKEEGLEPLKKKLQEIDPSYYSKSDIDNPQRVIRAIEVYEATGKPISYFMTNQKSQRDFEVLTIGLNMDREKLYERINLRVDLMMEAGLLEEVKSLEEFRHKPALLTVGYAELFEYLDSKISLEDAISQIKQNSRRYAKRQITWFKKYGNTNWFQPGETKEILEFIEETIKEK</sequence>
<name>A0ABW3RMV2_9SPHI</name>
<comment type="catalytic activity">
    <reaction evidence="9 10 11">
        <text>adenosine(37) in tRNA + dimethylallyl diphosphate = N(6)-dimethylallyladenosine(37) in tRNA + diphosphate</text>
        <dbReference type="Rhea" id="RHEA:26482"/>
        <dbReference type="Rhea" id="RHEA-COMP:10162"/>
        <dbReference type="Rhea" id="RHEA-COMP:10375"/>
        <dbReference type="ChEBI" id="CHEBI:33019"/>
        <dbReference type="ChEBI" id="CHEBI:57623"/>
        <dbReference type="ChEBI" id="CHEBI:74411"/>
        <dbReference type="ChEBI" id="CHEBI:74415"/>
        <dbReference type="EC" id="2.5.1.75"/>
    </reaction>
</comment>
<dbReference type="Pfam" id="PF01715">
    <property type="entry name" value="IPPT"/>
    <property type="match status" value="1"/>
</dbReference>
<dbReference type="Gene3D" id="3.40.50.300">
    <property type="entry name" value="P-loop containing nucleotide triphosphate hydrolases"/>
    <property type="match status" value="1"/>
</dbReference>
<feature type="binding site" evidence="10">
    <location>
        <begin position="14"/>
        <end position="19"/>
    </location>
    <ligand>
        <name>substrate</name>
    </ligand>
</feature>
<protein>
    <recommendedName>
        <fullName evidence="10">tRNA dimethylallyltransferase</fullName>
        <ecNumber evidence="10">2.5.1.75</ecNumber>
    </recommendedName>
    <alternativeName>
        <fullName evidence="10">Dimethylallyl diphosphate:tRNA dimethylallyltransferase</fullName>
        <shortName evidence="10">DMAPP:tRNA dimethylallyltransferase</shortName>
        <shortName evidence="10">DMATase</shortName>
    </alternativeName>
    <alternativeName>
        <fullName evidence="10">Isopentenyl-diphosphate:tRNA isopentenyltransferase</fullName>
        <shortName evidence="10">IPP transferase</shortName>
        <shortName evidence="10">IPPT</shortName>
        <shortName evidence="10">IPTase</shortName>
    </alternativeName>
</protein>
<keyword evidence="15" id="KW-1185">Reference proteome</keyword>
<gene>
    <name evidence="10 14" type="primary">miaA</name>
    <name evidence="14" type="ORF">ACFQ2C_11270</name>
</gene>
<feature type="binding site" evidence="10">
    <location>
        <begin position="12"/>
        <end position="19"/>
    </location>
    <ligand>
        <name>ATP</name>
        <dbReference type="ChEBI" id="CHEBI:30616"/>
    </ligand>
</feature>
<dbReference type="EMBL" id="JBHTKY010000015">
    <property type="protein sequence ID" value="MFD1166186.1"/>
    <property type="molecule type" value="Genomic_DNA"/>
</dbReference>
<dbReference type="PANTHER" id="PTHR11088">
    <property type="entry name" value="TRNA DIMETHYLALLYLTRANSFERASE"/>
    <property type="match status" value="1"/>
</dbReference>
<dbReference type="EC" id="2.5.1.75" evidence="10"/>
<keyword evidence="7 10" id="KW-0067">ATP-binding</keyword>
<dbReference type="HAMAP" id="MF_00185">
    <property type="entry name" value="IPP_trans"/>
    <property type="match status" value="1"/>
</dbReference>
<evidence type="ECO:0000256" key="9">
    <source>
        <dbReference type="ARBA" id="ARBA00049563"/>
    </source>
</evidence>
<dbReference type="NCBIfam" id="TIGR00174">
    <property type="entry name" value="miaA"/>
    <property type="match status" value="1"/>
</dbReference>
<accession>A0ABW3RMV2</accession>
<dbReference type="SUPFAM" id="SSF52540">
    <property type="entry name" value="P-loop containing nucleoside triphosphate hydrolases"/>
    <property type="match status" value="2"/>
</dbReference>
<comment type="caution">
    <text evidence="10">Lacks conserved residue(s) required for the propagation of feature annotation.</text>
</comment>
<comment type="subunit">
    <text evidence="10">Monomer.</text>
</comment>
<reference evidence="15" key="1">
    <citation type="journal article" date="2019" name="Int. J. Syst. Evol. Microbiol.">
        <title>The Global Catalogue of Microorganisms (GCM) 10K type strain sequencing project: providing services to taxonomists for standard genome sequencing and annotation.</title>
        <authorList>
            <consortium name="The Broad Institute Genomics Platform"/>
            <consortium name="The Broad Institute Genome Sequencing Center for Infectious Disease"/>
            <person name="Wu L."/>
            <person name="Ma J."/>
        </authorList>
    </citation>
    <scope>NUCLEOTIDE SEQUENCE [LARGE SCALE GENOMIC DNA]</scope>
    <source>
        <strain evidence="15">CCUG 52468</strain>
    </source>
</reference>
<comment type="function">
    <text evidence="2 10 12">Catalyzes the transfer of a dimethylallyl group onto the adenine at position 37 in tRNAs that read codons beginning with uridine, leading to the formation of N6-(dimethylallyl)adenosine (i(6)A).</text>
</comment>
<evidence type="ECO:0000256" key="12">
    <source>
        <dbReference type="RuleBase" id="RU003784"/>
    </source>
</evidence>
<keyword evidence="8 10" id="KW-0460">Magnesium</keyword>
<dbReference type="InterPro" id="IPR039657">
    <property type="entry name" value="Dimethylallyltransferase"/>
</dbReference>
<dbReference type="Proteomes" id="UP001597205">
    <property type="component" value="Unassembled WGS sequence"/>
</dbReference>
<evidence type="ECO:0000256" key="5">
    <source>
        <dbReference type="ARBA" id="ARBA00022694"/>
    </source>
</evidence>
<dbReference type="GO" id="GO:0052381">
    <property type="term" value="F:tRNA dimethylallyltransferase activity"/>
    <property type="evidence" value="ECO:0007669"/>
    <property type="project" value="UniProtKB-EC"/>
</dbReference>
<feature type="site" description="Interaction with substrate tRNA" evidence="10">
    <location>
        <position position="103"/>
    </location>
</feature>
<evidence type="ECO:0000256" key="4">
    <source>
        <dbReference type="ARBA" id="ARBA00022679"/>
    </source>
</evidence>
<comment type="similarity">
    <text evidence="3 10 13">Belongs to the IPP transferase family.</text>
</comment>
<dbReference type="InterPro" id="IPR018022">
    <property type="entry name" value="IPT"/>
</dbReference>
<keyword evidence="5 10" id="KW-0819">tRNA processing</keyword>
<evidence type="ECO:0000256" key="1">
    <source>
        <dbReference type="ARBA" id="ARBA00001946"/>
    </source>
</evidence>
<evidence type="ECO:0000256" key="10">
    <source>
        <dbReference type="HAMAP-Rule" id="MF_00185"/>
    </source>
</evidence>
<evidence type="ECO:0000256" key="3">
    <source>
        <dbReference type="ARBA" id="ARBA00005842"/>
    </source>
</evidence>
<feature type="region of interest" description="Interaction with substrate tRNA" evidence="10">
    <location>
        <begin position="37"/>
        <end position="40"/>
    </location>
</feature>
<organism evidence="14 15">
    <name type="scientific">Sphingobacterium daejeonense</name>
    <dbReference type="NCBI Taxonomy" id="371142"/>
    <lineage>
        <taxon>Bacteria</taxon>
        <taxon>Pseudomonadati</taxon>
        <taxon>Bacteroidota</taxon>
        <taxon>Sphingobacteriia</taxon>
        <taxon>Sphingobacteriales</taxon>
        <taxon>Sphingobacteriaceae</taxon>
        <taxon>Sphingobacterium</taxon>
    </lineage>
</organism>
<dbReference type="Gene3D" id="1.10.20.140">
    <property type="match status" value="1"/>
</dbReference>
<comment type="cofactor">
    <cofactor evidence="1 10">
        <name>Mg(2+)</name>
        <dbReference type="ChEBI" id="CHEBI:18420"/>
    </cofactor>
</comment>
<keyword evidence="4 10" id="KW-0808">Transferase</keyword>
<evidence type="ECO:0000313" key="14">
    <source>
        <dbReference type="EMBL" id="MFD1166186.1"/>
    </source>
</evidence>
<evidence type="ECO:0000256" key="6">
    <source>
        <dbReference type="ARBA" id="ARBA00022741"/>
    </source>
</evidence>
<dbReference type="PANTHER" id="PTHR11088:SF60">
    <property type="entry name" value="TRNA DIMETHYLALLYLTRANSFERASE"/>
    <property type="match status" value="1"/>
</dbReference>